<organism evidence="5 6">
    <name type="scientific">Luethyella okanaganae</name>
    <dbReference type="NCBI Taxonomy" id="69372"/>
    <lineage>
        <taxon>Bacteria</taxon>
        <taxon>Bacillati</taxon>
        <taxon>Actinomycetota</taxon>
        <taxon>Actinomycetes</taxon>
        <taxon>Micrococcales</taxon>
        <taxon>Microbacteriaceae</taxon>
        <taxon>Luethyella</taxon>
    </lineage>
</organism>
<dbReference type="EMBL" id="JBHSTP010000001">
    <property type="protein sequence ID" value="MFC6355877.1"/>
    <property type="molecule type" value="Genomic_DNA"/>
</dbReference>
<reference evidence="6" key="1">
    <citation type="journal article" date="2019" name="Int. J. Syst. Evol. Microbiol.">
        <title>The Global Catalogue of Microorganisms (GCM) 10K type strain sequencing project: providing services to taxonomists for standard genome sequencing and annotation.</title>
        <authorList>
            <consortium name="The Broad Institute Genomics Platform"/>
            <consortium name="The Broad Institute Genome Sequencing Center for Infectious Disease"/>
            <person name="Wu L."/>
            <person name="Ma J."/>
        </authorList>
    </citation>
    <scope>NUCLEOTIDE SEQUENCE [LARGE SCALE GENOMIC DNA]</scope>
    <source>
        <strain evidence="6">CCUG 43304</strain>
    </source>
</reference>
<proteinExistence type="predicted"/>
<keyword evidence="3" id="KW-0804">Transcription</keyword>
<dbReference type="InterPro" id="IPR011991">
    <property type="entry name" value="ArsR-like_HTH"/>
</dbReference>
<keyword evidence="6" id="KW-1185">Reference proteome</keyword>
<dbReference type="SUPFAM" id="SSF46785">
    <property type="entry name" value="Winged helix' DNA-binding domain"/>
    <property type="match status" value="1"/>
</dbReference>
<comment type="caution">
    <text evidence="5">The sequence shown here is derived from an EMBL/GenBank/DDBJ whole genome shotgun (WGS) entry which is preliminary data.</text>
</comment>
<dbReference type="Gene3D" id="1.10.10.10">
    <property type="entry name" value="Winged helix-like DNA-binding domain superfamily/Winged helix DNA-binding domain"/>
    <property type="match status" value="1"/>
</dbReference>
<dbReference type="Proteomes" id="UP001596306">
    <property type="component" value="Unassembled WGS sequence"/>
</dbReference>
<keyword evidence="2" id="KW-0238">DNA-binding</keyword>
<gene>
    <name evidence="5" type="ORF">ACFQB0_07130</name>
</gene>
<sequence>MVVDALDAAVPIFRALGEPSRGQITAALIECEGAATVGELQQAVNLPQSTVSRHLRILLDAGIVSVTRNGTQRIYHLDVQPEVLAAVEDLIAAVRACTIR</sequence>
<dbReference type="PRINTS" id="PR00778">
    <property type="entry name" value="HTHARSR"/>
</dbReference>
<dbReference type="NCBIfam" id="NF033788">
    <property type="entry name" value="HTH_metalloreg"/>
    <property type="match status" value="1"/>
</dbReference>
<evidence type="ECO:0000313" key="6">
    <source>
        <dbReference type="Proteomes" id="UP001596306"/>
    </source>
</evidence>
<dbReference type="PANTHER" id="PTHR33154:SF33">
    <property type="entry name" value="TRANSCRIPTIONAL REPRESSOR SDPR"/>
    <property type="match status" value="1"/>
</dbReference>
<keyword evidence="1" id="KW-0805">Transcription regulation</keyword>
<feature type="domain" description="HTH arsR-type" evidence="4">
    <location>
        <begin position="1"/>
        <end position="98"/>
    </location>
</feature>
<name>A0ABW1VF32_9MICO</name>
<evidence type="ECO:0000256" key="1">
    <source>
        <dbReference type="ARBA" id="ARBA00023015"/>
    </source>
</evidence>
<dbReference type="Pfam" id="PF01022">
    <property type="entry name" value="HTH_5"/>
    <property type="match status" value="1"/>
</dbReference>
<dbReference type="InterPro" id="IPR036390">
    <property type="entry name" value="WH_DNA-bd_sf"/>
</dbReference>
<dbReference type="CDD" id="cd00090">
    <property type="entry name" value="HTH_ARSR"/>
    <property type="match status" value="1"/>
</dbReference>
<evidence type="ECO:0000256" key="2">
    <source>
        <dbReference type="ARBA" id="ARBA00023125"/>
    </source>
</evidence>
<dbReference type="SMART" id="SM00418">
    <property type="entry name" value="HTH_ARSR"/>
    <property type="match status" value="1"/>
</dbReference>
<dbReference type="PANTHER" id="PTHR33154">
    <property type="entry name" value="TRANSCRIPTIONAL REGULATOR, ARSR FAMILY"/>
    <property type="match status" value="1"/>
</dbReference>
<evidence type="ECO:0000256" key="3">
    <source>
        <dbReference type="ARBA" id="ARBA00023163"/>
    </source>
</evidence>
<evidence type="ECO:0000259" key="4">
    <source>
        <dbReference type="PROSITE" id="PS50987"/>
    </source>
</evidence>
<dbReference type="InterPro" id="IPR036388">
    <property type="entry name" value="WH-like_DNA-bd_sf"/>
</dbReference>
<accession>A0ABW1VF32</accession>
<dbReference type="PROSITE" id="PS50987">
    <property type="entry name" value="HTH_ARSR_2"/>
    <property type="match status" value="1"/>
</dbReference>
<dbReference type="RefSeq" id="WP_386729313.1">
    <property type="nucleotide sequence ID" value="NZ_JBHSTP010000001.1"/>
</dbReference>
<dbReference type="InterPro" id="IPR051081">
    <property type="entry name" value="HTH_MetalResp_TranReg"/>
</dbReference>
<evidence type="ECO:0000313" key="5">
    <source>
        <dbReference type="EMBL" id="MFC6355877.1"/>
    </source>
</evidence>
<protein>
    <submittedName>
        <fullName evidence="5">ArsR/SmtB family transcription factor</fullName>
    </submittedName>
</protein>
<dbReference type="InterPro" id="IPR001845">
    <property type="entry name" value="HTH_ArsR_DNA-bd_dom"/>
</dbReference>